<gene>
    <name evidence="2" type="ORF">PACLA_8A071838</name>
</gene>
<feature type="compositionally biased region" description="Basic and acidic residues" evidence="1">
    <location>
        <begin position="36"/>
        <end position="69"/>
    </location>
</feature>
<dbReference type="Pfam" id="PF10573">
    <property type="entry name" value="UPF0561"/>
    <property type="match status" value="1"/>
</dbReference>
<keyword evidence="3" id="KW-1185">Reference proteome</keyword>
<accession>A0A6S7FRU2</accession>
<feature type="region of interest" description="Disordered" evidence="1">
    <location>
        <begin position="36"/>
        <end position="128"/>
    </location>
</feature>
<organism evidence="2 3">
    <name type="scientific">Paramuricea clavata</name>
    <name type="common">Red gorgonian</name>
    <name type="synonym">Violescent sea-whip</name>
    <dbReference type="NCBI Taxonomy" id="317549"/>
    <lineage>
        <taxon>Eukaryota</taxon>
        <taxon>Metazoa</taxon>
        <taxon>Cnidaria</taxon>
        <taxon>Anthozoa</taxon>
        <taxon>Octocorallia</taxon>
        <taxon>Malacalcyonacea</taxon>
        <taxon>Plexauridae</taxon>
        <taxon>Paramuricea</taxon>
    </lineage>
</organism>
<dbReference type="AlphaFoldDB" id="A0A6S7FRU2"/>
<comment type="caution">
    <text evidence="2">The sequence shown here is derived from an EMBL/GenBank/DDBJ whole genome shotgun (WGS) entry which is preliminary data.</text>
</comment>
<dbReference type="Proteomes" id="UP001152795">
    <property type="component" value="Unassembled WGS sequence"/>
</dbReference>
<evidence type="ECO:0000313" key="2">
    <source>
        <dbReference type="EMBL" id="CAB3978526.1"/>
    </source>
</evidence>
<sequence>MTPRKLDKSHGFMQSIIKNQVLRDEYDKEQKLELATSKKKDQQILKNERLTGTVDKETKRNRTSRREAKQLYVPPHMKRQGAVENGEQSDIWYELRMAEDDSDDDNHGGDHGSDYGDRDDGSDNDGGD</sequence>
<protein>
    <submittedName>
        <fullName evidence="2">Uncharacterized protein</fullName>
    </submittedName>
</protein>
<proteinExistence type="predicted"/>
<reference evidence="2" key="1">
    <citation type="submission" date="2020-04" db="EMBL/GenBank/DDBJ databases">
        <authorList>
            <person name="Alioto T."/>
            <person name="Alioto T."/>
            <person name="Gomez Garrido J."/>
        </authorList>
    </citation>
    <scope>NUCLEOTIDE SEQUENCE</scope>
    <source>
        <strain evidence="2">A484AB</strain>
    </source>
</reference>
<evidence type="ECO:0000313" key="3">
    <source>
        <dbReference type="Proteomes" id="UP001152795"/>
    </source>
</evidence>
<dbReference type="EMBL" id="CACRXK020000121">
    <property type="protein sequence ID" value="CAB3978526.1"/>
    <property type="molecule type" value="Genomic_DNA"/>
</dbReference>
<name>A0A6S7FRU2_PARCT</name>
<dbReference type="InterPro" id="IPR018888">
    <property type="entry name" value="UPF0561"/>
</dbReference>
<dbReference type="OrthoDB" id="10033037at2759"/>
<evidence type="ECO:0000256" key="1">
    <source>
        <dbReference type="SAM" id="MobiDB-lite"/>
    </source>
</evidence>
<feature type="compositionally biased region" description="Basic and acidic residues" evidence="1">
    <location>
        <begin position="105"/>
        <end position="121"/>
    </location>
</feature>